<feature type="domain" description="UvrD-like helicase ATP-binding" evidence="11">
    <location>
        <begin position="240"/>
        <end position="531"/>
    </location>
</feature>
<feature type="binding site" evidence="10">
    <location>
        <begin position="261"/>
        <end position="268"/>
    </location>
    <ligand>
        <name>ATP</name>
        <dbReference type="ChEBI" id="CHEBI:30616"/>
    </ligand>
</feature>
<evidence type="ECO:0000256" key="4">
    <source>
        <dbReference type="ARBA" id="ARBA00022806"/>
    </source>
</evidence>
<dbReference type="Gene3D" id="1.10.10.160">
    <property type="match status" value="1"/>
</dbReference>
<dbReference type="RefSeq" id="WP_090491500.1">
    <property type="nucleotide sequence ID" value="NZ_BJVY01000002.1"/>
</dbReference>
<dbReference type="EC" id="5.6.2.4" evidence="8"/>
<dbReference type="SUPFAM" id="SSF143011">
    <property type="entry name" value="RelE-like"/>
    <property type="match status" value="1"/>
</dbReference>
<reference evidence="13 14" key="1">
    <citation type="submission" date="2016-10" db="EMBL/GenBank/DDBJ databases">
        <authorList>
            <person name="Varghese N."/>
            <person name="Submissions S."/>
        </authorList>
    </citation>
    <scope>NUCLEOTIDE SEQUENCE [LARGE SCALE GENOMIC DNA]</scope>
    <source>
        <strain evidence="13 14">DSM 2260</strain>
    </source>
</reference>
<evidence type="ECO:0000256" key="5">
    <source>
        <dbReference type="ARBA" id="ARBA00022840"/>
    </source>
</evidence>
<evidence type="ECO:0000313" key="15">
    <source>
        <dbReference type="Proteomes" id="UP000321224"/>
    </source>
</evidence>
<dbReference type="InterPro" id="IPR035093">
    <property type="entry name" value="RelE/ParE_toxin_dom_sf"/>
</dbReference>
<evidence type="ECO:0000256" key="9">
    <source>
        <dbReference type="ARBA" id="ARBA00048988"/>
    </source>
</evidence>
<dbReference type="GO" id="GO:0033202">
    <property type="term" value="C:DNA helicase complex"/>
    <property type="evidence" value="ECO:0007669"/>
    <property type="project" value="TreeGrafter"/>
</dbReference>
<dbReference type="GO" id="GO:0003677">
    <property type="term" value="F:DNA binding"/>
    <property type="evidence" value="ECO:0007669"/>
    <property type="project" value="UniProtKB-KW"/>
</dbReference>
<dbReference type="Pfam" id="PF13361">
    <property type="entry name" value="UvrD_C"/>
    <property type="match status" value="1"/>
</dbReference>
<evidence type="ECO:0000313" key="12">
    <source>
        <dbReference type="EMBL" id="GEL68672.1"/>
    </source>
</evidence>
<gene>
    <name evidence="12" type="ORF">MVI01_04560</name>
    <name evidence="13" type="ORF">SAMN04488504_107295</name>
</gene>
<evidence type="ECO:0000256" key="8">
    <source>
        <dbReference type="ARBA" id="ARBA00034808"/>
    </source>
</evidence>
<comment type="catalytic activity">
    <reaction evidence="7">
        <text>Couples ATP hydrolysis with the unwinding of duplex DNA by translocating in the 3'-5' direction.</text>
        <dbReference type="EC" id="5.6.2.4"/>
    </reaction>
</comment>
<evidence type="ECO:0000259" key="11">
    <source>
        <dbReference type="PROSITE" id="PS51198"/>
    </source>
</evidence>
<evidence type="ECO:0000256" key="10">
    <source>
        <dbReference type="PROSITE-ProRule" id="PRU00560"/>
    </source>
</evidence>
<dbReference type="InterPro" id="IPR013986">
    <property type="entry name" value="DExx_box_DNA_helicase_dom_sf"/>
</dbReference>
<protein>
    <recommendedName>
        <fullName evidence="8">DNA 3'-5' helicase</fullName>
        <ecNumber evidence="8">5.6.2.4</ecNumber>
    </recommendedName>
</protein>
<sequence>MPSVELVVSKELFLQLPRLPHKVQRKVYELIENFEQDSRSAARHLEPIRDFKDKRARTARVGDDYRAIIIAPDAGNRFMLVYVDHHDEAMRWARNKVFDVHPVVGSLQVVDVVAAAAAVEQLPVGREPGAFDTLKDDQLVALGIPEVLLPSVRRVRDESSLRKLAPHLPEEAAEALTWLLHGDSFEDVQYSVGRPARKVDVEDLGAALEEPSTQRRFVQVRSAVALEELLSRDVEAWRVFLHPDQRKLVSHSFNGPVRVLGGPGTGKTVVALHRARYLAEQVWTEPHHRILFTSFSQNLARDLRRNLRKLCNGNDPPRIEVTHLHAWAAGWLRERGVKLQIAQDEQVREAWAEATGVTGLSRFTLAFILQEWEQVVQAQDIQSEAAYLRASRRGRGGTPLKKEDRQFLWSVFSSYREALQSRQLHEFVDVVRLARKRLVEECAFPYQAVVVDETQDLGLEELKLLRALAPSGPNDLFLVGDAHQRLYAPPVRLSSAGIDIRGRGRTLKINYRTTHEIRGYAVRLFGDERRDDLDGGEESLKGYSSVLSGPEPKEAWFADPSSELQAVVQHLRTLLKDAPAESIGLLVRTRELARQYETKLKDAGLSVVVVHEKSELDEGPGIRVCTLHRAKGLEFHHVLLCGLGDERFPMPVRPELLDDELAVEEHEARERNLLFVGATRARETLWLSGWGRRSSP</sequence>
<evidence type="ECO:0000256" key="3">
    <source>
        <dbReference type="ARBA" id="ARBA00022801"/>
    </source>
</evidence>
<dbReference type="AlphaFoldDB" id="A0A511H563"/>
<dbReference type="InterPro" id="IPR014017">
    <property type="entry name" value="DNA_helicase_UvrD-like_C"/>
</dbReference>
<dbReference type="PANTHER" id="PTHR11070:SF45">
    <property type="entry name" value="DNA 3'-5' HELICASE"/>
    <property type="match status" value="1"/>
</dbReference>
<dbReference type="SUPFAM" id="SSF52540">
    <property type="entry name" value="P-loop containing nucleoside triphosphate hydrolases"/>
    <property type="match status" value="1"/>
</dbReference>
<keyword evidence="6" id="KW-0413">Isomerase</keyword>
<keyword evidence="14" id="KW-1185">Reference proteome</keyword>
<dbReference type="GO" id="GO:0005524">
    <property type="term" value="F:ATP binding"/>
    <property type="evidence" value="ECO:0007669"/>
    <property type="project" value="UniProtKB-UniRule"/>
</dbReference>
<evidence type="ECO:0000256" key="6">
    <source>
        <dbReference type="ARBA" id="ARBA00023235"/>
    </source>
</evidence>
<dbReference type="InterPro" id="IPR027417">
    <property type="entry name" value="P-loop_NTPase"/>
</dbReference>
<evidence type="ECO:0000313" key="14">
    <source>
        <dbReference type="Proteomes" id="UP000198717"/>
    </source>
</evidence>
<dbReference type="GO" id="GO:0005829">
    <property type="term" value="C:cytosol"/>
    <property type="evidence" value="ECO:0007669"/>
    <property type="project" value="TreeGrafter"/>
</dbReference>
<dbReference type="GO" id="GO:0000725">
    <property type="term" value="P:recombinational repair"/>
    <property type="evidence" value="ECO:0007669"/>
    <property type="project" value="TreeGrafter"/>
</dbReference>
<dbReference type="InterPro" id="IPR000212">
    <property type="entry name" value="DNA_helicase_UvrD/REP"/>
</dbReference>
<dbReference type="GO" id="GO:0043138">
    <property type="term" value="F:3'-5' DNA helicase activity"/>
    <property type="evidence" value="ECO:0007669"/>
    <property type="project" value="UniProtKB-EC"/>
</dbReference>
<keyword evidence="5 10" id="KW-0067">ATP-binding</keyword>
<dbReference type="EMBL" id="FNAJ01000007">
    <property type="protein sequence ID" value="SDE49764.1"/>
    <property type="molecule type" value="Genomic_DNA"/>
</dbReference>
<evidence type="ECO:0000256" key="7">
    <source>
        <dbReference type="ARBA" id="ARBA00034617"/>
    </source>
</evidence>
<dbReference type="EMBL" id="BJVY01000002">
    <property type="protein sequence ID" value="GEL68672.1"/>
    <property type="molecule type" value="Genomic_DNA"/>
</dbReference>
<proteinExistence type="inferred from homology"/>
<keyword evidence="3 10" id="KW-0378">Hydrolase</keyword>
<dbReference type="Pfam" id="PF00580">
    <property type="entry name" value="UvrD-helicase"/>
    <property type="match status" value="1"/>
</dbReference>
<dbReference type="GO" id="GO:0016787">
    <property type="term" value="F:hydrolase activity"/>
    <property type="evidence" value="ECO:0007669"/>
    <property type="project" value="UniProtKB-UniRule"/>
</dbReference>
<name>A0A511H563_9BACT</name>
<dbReference type="PROSITE" id="PS51198">
    <property type="entry name" value="UVRD_HELICASE_ATP_BIND"/>
    <property type="match status" value="1"/>
</dbReference>
<dbReference type="InterPro" id="IPR014016">
    <property type="entry name" value="UvrD-like_ATP-bd"/>
</dbReference>
<organism evidence="12 15">
    <name type="scientific">Myxococcus virescens</name>
    <dbReference type="NCBI Taxonomy" id="83456"/>
    <lineage>
        <taxon>Bacteria</taxon>
        <taxon>Pseudomonadati</taxon>
        <taxon>Myxococcota</taxon>
        <taxon>Myxococcia</taxon>
        <taxon>Myxococcales</taxon>
        <taxon>Cystobacterineae</taxon>
        <taxon>Myxococcaceae</taxon>
        <taxon>Myxococcus</taxon>
    </lineage>
</organism>
<comment type="catalytic activity">
    <reaction evidence="9">
        <text>ATP + H2O = ADP + phosphate + H(+)</text>
        <dbReference type="Rhea" id="RHEA:13065"/>
        <dbReference type="ChEBI" id="CHEBI:15377"/>
        <dbReference type="ChEBI" id="CHEBI:15378"/>
        <dbReference type="ChEBI" id="CHEBI:30616"/>
        <dbReference type="ChEBI" id="CHEBI:43474"/>
        <dbReference type="ChEBI" id="CHEBI:456216"/>
        <dbReference type="EC" id="5.6.2.4"/>
    </reaction>
</comment>
<comment type="similarity">
    <text evidence="1">Belongs to the helicase family. UvrD subfamily.</text>
</comment>
<dbReference type="PANTHER" id="PTHR11070">
    <property type="entry name" value="UVRD / RECB / PCRA DNA HELICASE FAMILY MEMBER"/>
    <property type="match status" value="1"/>
</dbReference>
<comment type="caution">
    <text evidence="12">The sequence shown here is derived from an EMBL/GenBank/DDBJ whole genome shotgun (WGS) entry which is preliminary data.</text>
</comment>
<reference evidence="12 15" key="2">
    <citation type="submission" date="2019-07" db="EMBL/GenBank/DDBJ databases">
        <title>Whole genome shotgun sequence of Myxococcus virescens NBRC 100334.</title>
        <authorList>
            <person name="Hosoyama A."/>
            <person name="Uohara A."/>
            <person name="Ohji S."/>
            <person name="Ichikawa N."/>
        </authorList>
    </citation>
    <scope>NUCLEOTIDE SEQUENCE [LARGE SCALE GENOMIC DNA]</scope>
    <source>
        <strain evidence="12 15">NBRC 100334</strain>
    </source>
</reference>
<keyword evidence="2 10" id="KW-0547">Nucleotide-binding</keyword>
<dbReference type="Proteomes" id="UP000321224">
    <property type="component" value="Unassembled WGS sequence"/>
</dbReference>
<evidence type="ECO:0000256" key="1">
    <source>
        <dbReference type="ARBA" id="ARBA00009922"/>
    </source>
</evidence>
<evidence type="ECO:0000313" key="13">
    <source>
        <dbReference type="EMBL" id="SDE49764.1"/>
    </source>
</evidence>
<keyword evidence="4 10" id="KW-0347">Helicase</keyword>
<dbReference type="Proteomes" id="UP000198717">
    <property type="component" value="Unassembled WGS sequence"/>
</dbReference>
<dbReference type="Gene3D" id="3.40.50.300">
    <property type="entry name" value="P-loop containing nucleotide triphosphate hydrolases"/>
    <property type="match status" value="2"/>
</dbReference>
<evidence type="ECO:0000256" key="2">
    <source>
        <dbReference type="ARBA" id="ARBA00022741"/>
    </source>
</evidence>
<accession>A0A511H563</accession>